<dbReference type="OrthoDB" id="4062053at2759"/>
<dbReference type="EMBL" id="BIMX01000023">
    <property type="protein sequence ID" value="GCF00859.1"/>
    <property type="molecule type" value="Genomic_DNA"/>
</dbReference>
<organism evidence="2 3">
    <name type="scientific">Zygosaccharomyces mellis</name>
    <dbReference type="NCBI Taxonomy" id="42258"/>
    <lineage>
        <taxon>Eukaryota</taxon>
        <taxon>Fungi</taxon>
        <taxon>Dikarya</taxon>
        <taxon>Ascomycota</taxon>
        <taxon>Saccharomycotina</taxon>
        <taxon>Saccharomycetes</taxon>
        <taxon>Saccharomycetales</taxon>
        <taxon>Saccharomycetaceae</taxon>
        <taxon>Zygosaccharomyces</taxon>
    </lineage>
</organism>
<keyword evidence="3" id="KW-1185">Reference proteome</keyword>
<name>A0A4C2EFW4_9SACH</name>
<dbReference type="Proteomes" id="UP000301737">
    <property type="component" value="Unassembled WGS sequence"/>
</dbReference>
<dbReference type="InterPro" id="IPR057785">
    <property type="entry name" value="YLR146W-A-like"/>
</dbReference>
<evidence type="ECO:0000313" key="2">
    <source>
        <dbReference type="EMBL" id="GCF00859.1"/>
    </source>
</evidence>
<feature type="compositionally biased region" description="Polar residues" evidence="1">
    <location>
        <begin position="27"/>
        <end position="54"/>
    </location>
</feature>
<reference evidence="2 3" key="1">
    <citation type="submission" date="2019-01" db="EMBL/GenBank/DDBJ databases">
        <title>Draft Genome Sequencing of Zygosaccharomyces mellis Ca-7.</title>
        <authorList>
            <person name="Shiwa Y."/>
            <person name="Kanesaki Y."/>
            <person name="Ishige T."/>
            <person name="Mura K."/>
            <person name="Hori T."/>
            <person name="Tamura T."/>
        </authorList>
    </citation>
    <scope>NUCLEOTIDE SEQUENCE [LARGE SCALE GENOMIC DNA]</scope>
    <source>
        <strain evidence="2 3">Ca-7</strain>
    </source>
</reference>
<feature type="region of interest" description="Disordered" evidence="1">
    <location>
        <begin position="23"/>
        <end position="54"/>
    </location>
</feature>
<sequence length="107" mass="11698">MSLPNLKTSRSFPSVENINGVAKQIGNGVSRSSSAPSPTNVDRSAREGQNQSNFSELLKSSLQLQNEISGTFEELCGVNRQVRVDIDDFCHIRDNSTSNIDNVAEIE</sequence>
<proteinExistence type="predicted"/>
<comment type="caution">
    <text evidence="2">The sequence shown here is derived from an EMBL/GenBank/DDBJ whole genome shotgun (WGS) entry which is preliminary data.</text>
</comment>
<gene>
    <name evidence="2" type="ORF">ZYGM_000735</name>
</gene>
<dbReference type="AlphaFoldDB" id="A0A4C2EFW4"/>
<accession>A0A4C2EFW4</accession>
<evidence type="ECO:0000313" key="3">
    <source>
        <dbReference type="Proteomes" id="UP000301737"/>
    </source>
</evidence>
<protein>
    <submittedName>
        <fullName evidence="2">Uncharacterized protein</fullName>
    </submittedName>
</protein>
<evidence type="ECO:0000256" key="1">
    <source>
        <dbReference type="SAM" id="MobiDB-lite"/>
    </source>
</evidence>
<dbReference type="Pfam" id="PF23482">
    <property type="entry name" value="YLR146W-A"/>
    <property type="match status" value="1"/>
</dbReference>